<protein>
    <submittedName>
        <fullName evidence="14">Copper resistance protein CopC</fullName>
    </submittedName>
</protein>
<feature type="transmembrane region" description="Helical" evidence="10">
    <location>
        <begin position="156"/>
        <end position="176"/>
    </location>
</feature>
<sequence length="578" mass="59055">MLAALGLLLASAPPAAAHAQLLATDPANGALLPVAPPRITLTFSERITPVPDGVTVTGPDGPVDLPGGDGAPAGEVAPDAPERLAIALPADGLPDGVYTVMWRVVSVDSHPIHGALVFGVGADDVGELATAAAAGAAGAEADAAGALTVFAAVFRWLGYAALALLAGGTAFVLLCRPDGLRRPAVHRLLALSWGASLLSAAALLLAQGPYTVNGSPADLVRPELLTATLGTDFGRFLLARLALLVLGGVLLAILAGQARDRPRARRGRAERALRVAAGVVLLLALPATWTGTGHALAGADALSLSADTLHLTAMAVWLGGLVFLLGLTRAGGGPEPAELGAALRRFAVLASASVVVLAGTGLYRAWRQVGSVEALTGTRYGMLLVLKLAALGVVLWAAALTRAQVRRRYAPGAGPVRGEPFARRQLSWTLRVETGFVLVVLAVTSVLAATPPGSRPDPVPVADGGGRQAGPYRAEETLEDGGGVLVELDPARTGPTVLRVTVTDGLGGAREVPEVTASLTLSAEELGPLPVTLTPAGPGAYRADDLLLPRPGDWQLELKVRTTEIDLERFSLEFPVAP</sequence>
<evidence type="ECO:0000256" key="3">
    <source>
        <dbReference type="ARBA" id="ARBA00022692"/>
    </source>
</evidence>
<dbReference type="SUPFAM" id="SSF81296">
    <property type="entry name" value="E set domains"/>
    <property type="match status" value="1"/>
</dbReference>
<dbReference type="Pfam" id="PF05425">
    <property type="entry name" value="CopD"/>
    <property type="match status" value="1"/>
</dbReference>
<keyword evidence="4" id="KW-0479">Metal-binding</keyword>
<dbReference type="InterPro" id="IPR014756">
    <property type="entry name" value="Ig_E-set"/>
</dbReference>
<keyword evidence="3 10" id="KW-0812">Transmembrane</keyword>
<evidence type="ECO:0000256" key="9">
    <source>
        <dbReference type="SAM" id="MobiDB-lite"/>
    </source>
</evidence>
<name>A0ABV4ZUK9_9ACTN</name>
<dbReference type="InterPro" id="IPR032694">
    <property type="entry name" value="CopC/D"/>
</dbReference>
<dbReference type="InterPro" id="IPR008457">
    <property type="entry name" value="Cu-R_CopD_dom"/>
</dbReference>
<evidence type="ECO:0000313" key="14">
    <source>
        <dbReference type="EMBL" id="MFB4197810.1"/>
    </source>
</evidence>
<evidence type="ECO:0000313" key="15">
    <source>
        <dbReference type="Proteomes" id="UP001577267"/>
    </source>
</evidence>
<dbReference type="RefSeq" id="WP_375066424.1">
    <property type="nucleotide sequence ID" value="NZ_JBHGBT010000052.1"/>
</dbReference>
<evidence type="ECO:0000256" key="6">
    <source>
        <dbReference type="ARBA" id="ARBA00022989"/>
    </source>
</evidence>
<comment type="subcellular location">
    <subcellularLocation>
        <location evidence="1">Cell membrane</location>
        <topology evidence="1">Multi-pass membrane protein</topology>
    </subcellularLocation>
</comment>
<evidence type="ECO:0000256" key="11">
    <source>
        <dbReference type="SAM" id="SignalP"/>
    </source>
</evidence>
<feature type="signal peptide" evidence="11">
    <location>
        <begin position="1"/>
        <end position="19"/>
    </location>
</feature>
<evidence type="ECO:0000256" key="4">
    <source>
        <dbReference type="ARBA" id="ARBA00022723"/>
    </source>
</evidence>
<dbReference type="Proteomes" id="UP001577267">
    <property type="component" value="Unassembled WGS sequence"/>
</dbReference>
<feature type="transmembrane region" description="Helical" evidence="10">
    <location>
        <begin position="378"/>
        <end position="399"/>
    </location>
</feature>
<comment type="caution">
    <text evidence="14">The sequence shown here is derived from an EMBL/GenBank/DDBJ whole genome shotgun (WGS) entry which is preliminary data.</text>
</comment>
<feature type="transmembrane region" description="Helical" evidence="10">
    <location>
        <begin position="347"/>
        <end position="366"/>
    </location>
</feature>
<feature type="region of interest" description="Disordered" evidence="9">
    <location>
        <begin position="452"/>
        <end position="473"/>
    </location>
</feature>
<evidence type="ECO:0000256" key="7">
    <source>
        <dbReference type="ARBA" id="ARBA00023008"/>
    </source>
</evidence>
<gene>
    <name evidence="14" type="ORF">ACE11A_26075</name>
</gene>
<keyword evidence="8 10" id="KW-0472">Membrane</keyword>
<feature type="domain" description="Copper resistance protein D" evidence="13">
    <location>
        <begin position="341"/>
        <end position="447"/>
    </location>
</feature>
<feature type="transmembrane region" description="Helical" evidence="10">
    <location>
        <begin position="233"/>
        <end position="254"/>
    </location>
</feature>
<dbReference type="Gene3D" id="2.60.40.1220">
    <property type="match status" value="1"/>
</dbReference>
<accession>A0ABV4ZUK9</accession>
<feature type="transmembrane region" description="Helical" evidence="10">
    <location>
        <begin position="275"/>
        <end position="297"/>
    </location>
</feature>
<dbReference type="PANTHER" id="PTHR34820:SF4">
    <property type="entry name" value="INNER MEMBRANE PROTEIN YEBZ"/>
    <property type="match status" value="1"/>
</dbReference>
<evidence type="ECO:0000256" key="10">
    <source>
        <dbReference type="SAM" id="Phobius"/>
    </source>
</evidence>
<evidence type="ECO:0000259" key="12">
    <source>
        <dbReference type="Pfam" id="PF04234"/>
    </source>
</evidence>
<feature type="chain" id="PRO_5046319103" evidence="11">
    <location>
        <begin position="20"/>
        <end position="578"/>
    </location>
</feature>
<feature type="domain" description="CopC" evidence="12">
    <location>
        <begin position="18"/>
        <end position="120"/>
    </location>
</feature>
<dbReference type="InterPro" id="IPR007348">
    <property type="entry name" value="CopC_dom"/>
</dbReference>
<keyword evidence="5 11" id="KW-0732">Signal</keyword>
<evidence type="ECO:0000259" key="13">
    <source>
        <dbReference type="Pfam" id="PF05425"/>
    </source>
</evidence>
<evidence type="ECO:0000256" key="8">
    <source>
        <dbReference type="ARBA" id="ARBA00023136"/>
    </source>
</evidence>
<dbReference type="PANTHER" id="PTHR34820">
    <property type="entry name" value="INNER MEMBRANE PROTEIN YEBZ"/>
    <property type="match status" value="1"/>
</dbReference>
<keyword evidence="15" id="KW-1185">Reference proteome</keyword>
<reference evidence="14 15" key="1">
    <citation type="submission" date="2024-09" db="EMBL/GenBank/DDBJ databases">
        <title>Draft genome sequence of multifaceted antimicrobials producing Streptomyces sp. strain FH1.</title>
        <authorList>
            <person name="Hassan F."/>
            <person name="Ali H."/>
            <person name="Hassan N."/>
            <person name="Nawaz A."/>
        </authorList>
    </citation>
    <scope>NUCLEOTIDE SEQUENCE [LARGE SCALE GENOMIC DNA]</scope>
    <source>
        <strain evidence="14 15">FH1</strain>
    </source>
</reference>
<feature type="transmembrane region" description="Helical" evidence="10">
    <location>
        <begin position="309"/>
        <end position="327"/>
    </location>
</feature>
<dbReference type="EMBL" id="JBHGBT010000052">
    <property type="protein sequence ID" value="MFB4197810.1"/>
    <property type="molecule type" value="Genomic_DNA"/>
</dbReference>
<evidence type="ECO:0000256" key="2">
    <source>
        <dbReference type="ARBA" id="ARBA00022475"/>
    </source>
</evidence>
<keyword evidence="6 10" id="KW-1133">Transmembrane helix</keyword>
<feature type="transmembrane region" description="Helical" evidence="10">
    <location>
        <begin position="188"/>
        <end position="206"/>
    </location>
</feature>
<evidence type="ECO:0000256" key="5">
    <source>
        <dbReference type="ARBA" id="ARBA00022729"/>
    </source>
</evidence>
<organism evidence="14 15">
    <name type="scientific">Streptomyces carpaticus</name>
    <dbReference type="NCBI Taxonomy" id="285558"/>
    <lineage>
        <taxon>Bacteria</taxon>
        <taxon>Bacillati</taxon>
        <taxon>Actinomycetota</taxon>
        <taxon>Actinomycetes</taxon>
        <taxon>Kitasatosporales</taxon>
        <taxon>Streptomycetaceae</taxon>
        <taxon>Streptomyces</taxon>
    </lineage>
</organism>
<dbReference type="InterPro" id="IPR014755">
    <property type="entry name" value="Cu-Rt/internalin_Ig-like"/>
</dbReference>
<keyword evidence="2" id="KW-1003">Cell membrane</keyword>
<proteinExistence type="predicted"/>
<dbReference type="Pfam" id="PF04234">
    <property type="entry name" value="CopC"/>
    <property type="match status" value="1"/>
</dbReference>
<evidence type="ECO:0000256" key="1">
    <source>
        <dbReference type="ARBA" id="ARBA00004651"/>
    </source>
</evidence>
<keyword evidence="7" id="KW-0186">Copper</keyword>